<evidence type="ECO:0000313" key="2">
    <source>
        <dbReference type="EMBL" id="OEL22014.1"/>
    </source>
</evidence>
<dbReference type="PROSITE" id="PS50181">
    <property type="entry name" value="FBOX"/>
    <property type="match status" value="1"/>
</dbReference>
<dbReference type="STRING" id="888268.A0A1E5VAG6"/>
<dbReference type="Proteomes" id="UP000095767">
    <property type="component" value="Unassembled WGS sequence"/>
</dbReference>
<comment type="caution">
    <text evidence="2">The sequence shown here is derived from an EMBL/GenBank/DDBJ whole genome shotgun (WGS) entry which is preliminary data.</text>
</comment>
<dbReference type="Pfam" id="PF12937">
    <property type="entry name" value="F-box-like"/>
    <property type="match status" value="1"/>
</dbReference>
<dbReference type="SUPFAM" id="SSF81383">
    <property type="entry name" value="F-box domain"/>
    <property type="match status" value="1"/>
</dbReference>
<keyword evidence="3" id="KW-1185">Reference proteome</keyword>
<dbReference type="SMART" id="SM00256">
    <property type="entry name" value="FBOX"/>
    <property type="match status" value="1"/>
</dbReference>
<evidence type="ECO:0000313" key="3">
    <source>
        <dbReference type="Proteomes" id="UP000095767"/>
    </source>
</evidence>
<dbReference type="PANTHER" id="PTHR34591:SF43">
    <property type="entry name" value="F-BOX DOMAIN-CONTAINING PROTEIN"/>
    <property type="match status" value="1"/>
</dbReference>
<dbReference type="EMBL" id="LWDX02046495">
    <property type="protein sequence ID" value="OEL22014.1"/>
    <property type="molecule type" value="Genomic_DNA"/>
</dbReference>
<sequence length="179" mass="20113">MENAASVPTLPDDVLTAVLGRLPARSLVASRCVCQAWRGLIDDHRLLLRHLLPLSVRGIFVNYVVNARPHFFAHPTSAPAASPRINGRFCYVAPDKYNGDYRVMDHCNGLVLYGRDDYGEVYVCNPMTRRWVDLPLLSLILMRKPRAFLVFNPAVSLHYEVLVGAPLHPEKQTLPPAEE</sequence>
<accession>A0A1E5VAG6</accession>
<dbReference type="PANTHER" id="PTHR34591">
    <property type="entry name" value="OS03G0653100 PROTEIN-RELATED"/>
    <property type="match status" value="1"/>
</dbReference>
<dbReference type="AlphaFoldDB" id="A0A1E5VAG6"/>
<proteinExistence type="predicted"/>
<dbReference type="Gene3D" id="1.20.1280.50">
    <property type="match status" value="1"/>
</dbReference>
<dbReference type="InterPro" id="IPR001810">
    <property type="entry name" value="F-box_dom"/>
</dbReference>
<reference evidence="2 3" key="1">
    <citation type="submission" date="2016-09" db="EMBL/GenBank/DDBJ databases">
        <title>The draft genome of Dichanthelium oligosanthes: A C3 panicoid grass species.</title>
        <authorList>
            <person name="Studer A.J."/>
            <person name="Schnable J.C."/>
            <person name="Brutnell T.P."/>
        </authorList>
    </citation>
    <scope>NUCLEOTIDE SEQUENCE [LARGE SCALE GENOMIC DNA]</scope>
    <source>
        <strain evidence="3">cv. Kellogg 1175</strain>
        <tissue evidence="2">Leaf</tissue>
    </source>
</reference>
<dbReference type="InterPro" id="IPR036047">
    <property type="entry name" value="F-box-like_dom_sf"/>
</dbReference>
<name>A0A1E5VAG6_9POAL</name>
<organism evidence="2 3">
    <name type="scientific">Dichanthelium oligosanthes</name>
    <dbReference type="NCBI Taxonomy" id="888268"/>
    <lineage>
        <taxon>Eukaryota</taxon>
        <taxon>Viridiplantae</taxon>
        <taxon>Streptophyta</taxon>
        <taxon>Embryophyta</taxon>
        <taxon>Tracheophyta</taxon>
        <taxon>Spermatophyta</taxon>
        <taxon>Magnoliopsida</taxon>
        <taxon>Liliopsida</taxon>
        <taxon>Poales</taxon>
        <taxon>Poaceae</taxon>
        <taxon>PACMAD clade</taxon>
        <taxon>Panicoideae</taxon>
        <taxon>Panicodae</taxon>
        <taxon>Paniceae</taxon>
        <taxon>Dichantheliinae</taxon>
        <taxon>Dichanthelium</taxon>
    </lineage>
</organism>
<protein>
    <recommendedName>
        <fullName evidence="1">F-box domain-containing protein</fullName>
    </recommendedName>
</protein>
<gene>
    <name evidence="2" type="ORF">BAE44_0016966</name>
</gene>
<dbReference type="OrthoDB" id="694608at2759"/>
<evidence type="ECO:0000259" key="1">
    <source>
        <dbReference type="PROSITE" id="PS50181"/>
    </source>
</evidence>
<feature type="domain" description="F-box" evidence="1">
    <location>
        <begin position="4"/>
        <end position="51"/>
    </location>
</feature>